<evidence type="ECO:0000256" key="4">
    <source>
        <dbReference type="ARBA" id="ARBA00022741"/>
    </source>
</evidence>
<feature type="compositionally biased region" description="Basic and acidic residues" evidence="8">
    <location>
        <begin position="233"/>
        <end position="244"/>
    </location>
</feature>
<keyword evidence="5" id="KW-0067">ATP-binding</keyword>
<accession>A0A6B2L0Z9</accession>
<feature type="transmembrane region" description="Helical" evidence="9">
    <location>
        <begin position="449"/>
        <end position="471"/>
    </location>
</feature>
<sequence length="551" mass="62284">MAIMGSSGAGKTTLLDVLAGRNKTGEVQGDILINGEYKPGTLERISGYVMQDEAFVETLTVRETLYYALLFKSPIKRSSQEIDSIIDDVLHVLNMKRIEHNKIGDPLKRGISGGERRRLAIGVELVLRPAILFLDEPTTGLDAQNALRVVNTLRTLCHKYGHTIITTIHQPRSNIFKMFDQLLILWEGKTVYCGPASQTVPYFSRVGFNCPETLNPADYLMDMLEEEEEEEAGPDHHGDGEDLGKKRKQSVEKLPMLFRKSKEHEFIMNYHPARSEDGSTIVIHQPPSLLHQFLTLSSRTWKSTLRDKSVFYFRIGAALLMGLLVGGIFFRLEDTPATSGGKINTMLFLMCAFSLFCVPAISKFIKEKLLFTRERASGYYSTTAYFFSSLSVEIPILMIIVFGYGCISYWMVGFEPHTANFVYFLVLIFVVINVGFSISQLLSSATKSATLAIAIYMIILVYSLLLGGFIVRKSQLPHFASWAIYTSYFWYGFQGLILNEFKDKSYGPDVIKSLDMGGSDKFQNLYALVGFWVVLQVIVYIILHYFNKEKR</sequence>
<dbReference type="Pfam" id="PF01061">
    <property type="entry name" value="ABC2_membrane"/>
    <property type="match status" value="1"/>
</dbReference>
<dbReference type="GO" id="GO:0016020">
    <property type="term" value="C:membrane"/>
    <property type="evidence" value="ECO:0007669"/>
    <property type="project" value="UniProtKB-SubCell"/>
</dbReference>
<dbReference type="InterPro" id="IPR013525">
    <property type="entry name" value="ABC2_TM"/>
</dbReference>
<dbReference type="EMBL" id="GIBP01001612">
    <property type="protein sequence ID" value="NDV30581.1"/>
    <property type="molecule type" value="Transcribed_RNA"/>
</dbReference>
<evidence type="ECO:0000256" key="5">
    <source>
        <dbReference type="ARBA" id="ARBA00022840"/>
    </source>
</evidence>
<dbReference type="GO" id="GO:0005524">
    <property type="term" value="F:ATP binding"/>
    <property type="evidence" value="ECO:0007669"/>
    <property type="project" value="UniProtKB-KW"/>
</dbReference>
<dbReference type="SMART" id="SM00382">
    <property type="entry name" value="AAA"/>
    <property type="match status" value="1"/>
</dbReference>
<evidence type="ECO:0000256" key="2">
    <source>
        <dbReference type="ARBA" id="ARBA00022448"/>
    </source>
</evidence>
<evidence type="ECO:0000256" key="3">
    <source>
        <dbReference type="ARBA" id="ARBA00022692"/>
    </source>
</evidence>
<evidence type="ECO:0000256" key="7">
    <source>
        <dbReference type="ARBA" id="ARBA00023136"/>
    </source>
</evidence>
<dbReference type="PROSITE" id="PS50893">
    <property type="entry name" value="ABC_TRANSPORTER_2"/>
    <property type="match status" value="1"/>
</dbReference>
<feature type="transmembrane region" description="Helical" evidence="9">
    <location>
        <begin position="311"/>
        <end position="331"/>
    </location>
</feature>
<evidence type="ECO:0000256" key="1">
    <source>
        <dbReference type="ARBA" id="ARBA00004141"/>
    </source>
</evidence>
<evidence type="ECO:0000256" key="8">
    <source>
        <dbReference type="SAM" id="MobiDB-lite"/>
    </source>
</evidence>
<evidence type="ECO:0000256" key="6">
    <source>
        <dbReference type="ARBA" id="ARBA00022989"/>
    </source>
</evidence>
<evidence type="ECO:0000313" key="11">
    <source>
        <dbReference type="EMBL" id="NDV30581.1"/>
    </source>
</evidence>
<feature type="transmembrane region" description="Helical" evidence="9">
    <location>
        <begin position="525"/>
        <end position="546"/>
    </location>
</feature>
<evidence type="ECO:0000256" key="9">
    <source>
        <dbReference type="SAM" id="Phobius"/>
    </source>
</evidence>
<dbReference type="AlphaFoldDB" id="A0A6B2L0Z9"/>
<feature type="transmembrane region" description="Helical" evidence="9">
    <location>
        <begin position="385"/>
        <end position="410"/>
    </location>
</feature>
<keyword evidence="4" id="KW-0547">Nucleotide-binding</keyword>
<feature type="transmembrane region" description="Helical" evidence="9">
    <location>
        <begin position="422"/>
        <end position="442"/>
    </location>
</feature>
<keyword evidence="2" id="KW-0813">Transport</keyword>
<keyword evidence="3 9" id="KW-0812">Transmembrane</keyword>
<dbReference type="InterPro" id="IPR027417">
    <property type="entry name" value="P-loop_NTPase"/>
</dbReference>
<reference evidence="11" key="1">
    <citation type="journal article" date="2020" name="J. Eukaryot. Microbiol.">
        <title>De novo Sequencing, Assembly and Annotation of the Transcriptome for the Free-Living Testate Amoeba Arcella intermedia.</title>
        <authorList>
            <person name="Ribeiro G.M."/>
            <person name="Porfirio-Sousa A.L."/>
            <person name="Maurer-Alcala X.X."/>
            <person name="Katz L.A."/>
            <person name="Lahr D.J.G."/>
        </authorList>
    </citation>
    <scope>NUCLEOTIDE SEQUENCE</scope>
</reference>
<dbReference type="InterPro" id="IPR003439">
    <property type="entry name" value="ABC_transporter-like_ATP-bd"/>
</dbReference>
<keyword evidence="6 9" id="KW-1133">Transmembrane helix</keyword>
<feature type="transmembrane region" description="Helical" evidence="9">
    <location>
        <begin position="343"/>
        <end position="365"/>
    </location>
</feature>
<dbReference type="PANTHER" id="PTHR48041:SF139">
    <property type="entry name" value="PROTEIN SCARLET"/>
    <property type="match status" value="1"/>
</dbReference>
<dbReference type="GO" id="GO:0140359">
    <property type="term" value="F:ABC-type transporter activity"/>
    <property type="evidence" value="ECO:0007669"/>
    <property type="project" value="InterPro"/>
</dbReference>
<dbReference type="InterPro" id="IPR043926">
    <property type="entry name" value="ABCG_dom"/>
</dbReference>
<organism evidence="11">
    <name type="scientific">Arcella intermedia</name>
    <dbReference type="NCBI Taxonomy" id="1963864"/>
    <lineage>
        <taxon>Eukaryota</taxon>
        <taxon>Amoebozoa</taxon>
        <taxon>Tubulinea</taxon>
        <taxon>Elardia</taxon>
        <taxon>Arcellinida</taxon>
        <taxon>Sphaerothecina</taxon>
        <taxon>Arcellidae</taxon>
        <taxon>Arcella</taxon>
    </lineage>
</organism>
<protein>
    <recommendedName>
        <fullName evidence="10">ABC transporter domain-containing protein</fullName>
    </recommendedName>
</protein>
<feature type="domain" description="ABC transporter" evidence="10">
    <location>
        <begin position="1"/>
        <end position="212"/>
    </location>
</feature>
<comment type="subcellular location">
    <subcellularLocation>
        <location evidence="1">Membrane</location>
        <topology evidence="1">Multi-pass membrane protein</topology>
    </subcellularLocation>
</comment>
<feature type="region of interest" description="Disordered" evidence="8">
    <location>
        <begin position="226"/>
        <end position="246"/>
    </location>
</feature>
<proteinExistence type="predicted"/>
<dbReference type="GO" id="GO:0016887">
    <property type="term" value="F:ATP hydrolysis activity"/>
    <property type="evidence" value="ECO:0007669"/>
    <property type="project" value="InterPro"/>
</dbReference>
<dbReference type="InterPro" id="IPR003593">
    <property type="entry name" value="AAA+_ATPase"/>
</dbReference>
<dbReference type="PANTHER" id="PTHR48041">
    <property type="entry name" value="ABC TRANSPORTER G FAMILY MEMBER 28"/>
    <property type="match status" value="1"/>
</dbReference>
<dbReference type="Gene3D" id="3.40.50.300">
    <property type="entry name" value="P-loop containing nucleotide triphosphate hydrolases"/>
    <property type="match status" value="1"/>
</dbReference>
<dbReference type="InterPro" id="IPR050352">
    <property type="entry name" value="ABCG_transporters"/>
</dbReference>
<dbReference type="PROSITE" id="PS00211">
    <property type="entry name" value="ABC_TRANSPORTER_1"/>
    <property type="match status" value="1"/>
</dbReference>
<dbReference type="Pfam" id="PF19055">
    <property type="entry name" value="ABC2_membrane_7"/>
    <property type="match status" value="1"/>
</dbReference>
<name>A0A6B2L0Z9_9EUKA</name>
<keyword evidence="7 9" id="KW-0472">Membrane</keyword>
<dbReference type="Pfam" id="PF00005">
    <property type="entry name" value="ABC_tran"/>
    <property type="match status" value="1"/>
</dbReference>
<evidence type="ECO:0000259" key="10">
    <source>
        <dbReference type="PROSITE" id="PS50893"/>
    </source>
</evidence>
<dbReference type="InterPro" id="IPR017871">
    <property type="entry name" value="ABC_transporter-like_CS"/>
</dbReference>
<dbReference type="SUPFAM" id="SSF52540">
    <property type="entry name" value="P-loop containing nucleoside triphosphate hydrolases"/>
    <property type="match status" value="1"/>
</dbReference>